<evidence type="ECO:0000256" key="4">
    <source>
        <dbReference type="SAM" id="MobiDB-lite"/>
    </source>
</evidence>
<dbReference type="PANTHER" id="PTHR10434">
    <property type="entry name" value="1-ACYL-SN-GLYCEROL-3-PHOSPHATE ACYLTRANSFERASE"/>
    <property type="match status" value="1"/>
</dbReference>
<protein>
    <recommendedName>
        <fullName evidence="5">Phospholipid/glycerol acyltransferase domain-containing protein</fullName>
    </recommendedName>
</protein>
<dbReference type="PANTHER" id="PTHR10434:SF9">
    <property type="entry name" value="PHOSPHOLIPID_GLYCEROL ACYLTRANSFERASE DOMAIN-CONTAINING PROTEIN"/>
    <property type="match status" value="1"/>
</dbReference>
<proteinExistence type="predicted"/>
<evidence type="ECO:0000259" key="5">
    <source>
        <dbReference type="SMART" id="SM00563"/>
    </source>
</evidence>
<feature type="region of interest" description="Disordered" evidence="4">
    <location>
        <begin position="180"/>
        <end position="206"/>
    </location>
</feature>
<evidence type="ECO:0000313" key="6">
    <source>
        <dbReference type="EMBL" id="PIM54231.1"/>
    </source>
</evidence>
<dbReference type="EMBL" id="PEOG01000012">
    <property type="protein sequence ID" value="PIM54231.1"/>
    <property type="molecule type" value="Genomic_DNA"/>
</dbReference>
<evidence type="ECO:0000313" key="7">
    <source>
        <dbReference type="Proteomes" id="UP000231501"/>
    </source>
</evidence>
<evidence type="ECO:0000256" key="1">
    <source>
        <dbReference type="ARBA" id="ARBA00005189"/>
    </source>
</evidence>
<dbReference type="Proteomes" id="UP000231501">
    <property type="component" value="Unassembled WGS sequence"/>
</dbReference>
<dbReference type="GO" id="GO:0006654">
    <property type="term" value="P:phosphatidic acid biosynthetic process"/>
    <property type="evidence" value="ECO:0007669"/>
    <property type="project" value="TreeGrafter"/>
</dbReference>
<keyword evidence="7" id="KW-1185">Reference proteome</keyword>
<keyword evidence="3" id="KW-0012">Acyltransferase</keyword>
<name>A0A2G9CCT1_9BURK</name>
<dbReference type="SUPFAM" id="SSF69593">
    <property type="entry name" value="Glycerol-3-phosphate (1)-acyltransferase"/>
    <property type="match status" value="1"/>
</dbReference>
<dbReference type="OrthoDB" id="9796839at2"/>
<feature type="domain" description="Phospholipid/glycerol acyltransferase" evidence="5">
    <location>
        <begin position="30"/>
        <end position="144"/>
    </location>
</feature>
<dbReference type="InterPro" id="IPR002123">
    <property type="entry name" value="Plipid/glycerol_acylTrfase"/>
</dbReference>
<evidence type="ECO:0000256" key="3">
    <source>
        <dbReference type="ARBA" id="ARBA00023315"/>
    </source>
</evidence>
<keyword evidence="2" id="KW-0808">Transferase</keyword>
<dbReference type="SMART" id="SM00563">
    <property type="entry name" value="PlsC"/>
    <property type="match status" value="1"/>
</dbReference>
<comment type="pathway">
    <text evidence="1">Lipid metabolism.</text>
</comment>
<dbReference type="GO" id="GO:0003841">
    <property type="term" value="F:1-acylglycerol-3-phosphate O-acyltransferase activity"/>
    <property type="evidence" value="ECO:0007669"/>
    <property type="project" value="TreeGrafter"/>
</dbReference>
<accession>A0A2G9CCT1</accession>
<dbReference type="Pfam" id="PF01553">
    <property type="entry name" value="Acyltransferase"/>
    <property type="match status" value="1"/>
</dbReference>
<organism evidence="6 7">
    <name type="scientific">Roseateles chitinivorans</name>
    <dbReference type="NCBI Taxonomy" id="2917965"/>
    <lineage>
        <taxon>Bacteria</taxon>
        <taxon>Pseudomonadati</taxon>
        <taxon>Pseudomonadota</taxon>
        <taxon>Betaproteobacteria</taxon>
        <taxon>Burkholderiales</taxon>
        <taxon>Sphaerotilaceae</taxon>
        <taxon>Roseateles</taxon>
    </lineage>
</organism>
<comment type="caution">
    <text evidence="6">The sequence shown here is derived from an EMBL/GenBank/DDBJ whole genome shotgun (WGS) entry which is preliminary data.</text>
</comment>
<gene>
    <name evidence="6" type="ORF">CS062_05500</name>
</gene>
<dbReference type="AlphaFoldDB" id="A0A2G9CCT1"/>
<evidence type="ECO:0000256" key="2">
    <source>
        <dbReference type="ARBA" id="ARBA00022679"/>
    </source>
</evidence>
<reference evidence="6 7" key="1">
    <citation type="submission" date="2017-11" db="EMBL/GenBank/DDBJ databases">
        <title>Draft genome sequence of Mitsuaria sp. HWN-4.</title>
        <authorList>
            <person name="Gundlapally S.R."/>
        </authorList>
    </citation>
    <scope>NUCLEOTIDE SEQUENCE [LARGE SCALE GENOMIC DNA]</scope>
    <source>
        <strain evidence="6 7">HWN-4</strain>
    </source>
</reference>
<sequence length="206" mass="22821">MPAGSALARAILRFFGWRIVCHGLPARQGVVMVYPHTSNWDFPVGVLTKWSLGFQLRFWAKDSLFKLPLVGHWMRAIGGVAVNRRSANGLVGDTVRQMLDAKSRGESFWLIVAPEGTRSYVDHWKSGAYHVAVQAGVPVGLASFDFATKQVVFTDFVELSGDPDSDLALFAQVLRGRQGKRPEQAGLIRFKPNERAPQARQDGDSR</sequence>